<gene>
    <name evidence="2" type="ORF">ABID16_000012</name>
</gene>
<name>A0ABV2ITA8_9HYPH</name>
<keyword evidence="3" id="KW-1185">Reference proteome</keyword>
<dbReference type="RefSeq" id="WP_354553826.1">
    <property type="nucleotide sequence ID" value="NZ_JBEPMB010000001.1"/>
</dbReference>
<evidence type="ECO:0000313" key="2">
    <source>
        <dbReference type="EMBL" id="MET3611707.1"/>
    </source>
</evidence>
<dbReference type="Gene3D" id="2.60.40.1880">
    <property type="entry name" value="Invasion associated locus B (IalB) protein"/>
    <property type="match status" value="1"/>
</dbReference>
<proteinExistence type="predicted"/>
<feature type="chain" id="PRO_5045375007" evidence="1">
    <location>
        <begin position="24"/>
        <end position="174"/>
    </location>
</feature>
<keyword evidence="1" id="KW-0732">Signal</keyword>
<feature type="signal peptide" evidence="1">
    <location>
        <begin position="1"/>
        <end position="23"/>
    </location>
</feature>
<sequence length="174" mass="18463">MKHFRSILTPLILAFSLAASASAAPLPNGMTSLSETYGDWLVSCQMQNDAPRCQMTQTQTEPKSQQLFLAMEVRRNRDGSMDATLLLPFGLALKNGVTLQADQAKQMLKAEFSTCLPNGCLAPLGINDATAQSILSAKALNIGAVAAAEGKAFTATVSLNGFATGWNRLAELAK</sequence>
<dbReference type="Proteomes" id="UP001549047">
    <property type="component" value="Unassembled WGS sequence"/>
</dbReference>
<dbReference type="Pfam" id="PF06776">
    <property type="entry name" value="IalB"/>
    <property type="match status" value="1"/>
</dbReference>
<evidence type="ECO:0000313" key="3">
    <source>
        <dbReference type="Proteomes" id="UP001549047"/>
    </source>
</evidence>
<reference evidence="2 3" key="1">
    <citation type="submission" date="2024-06" db="EMBL/GenBank/DDBJ databases">
        <title>Genomic Encyclopedia of Type Strains, Phase IV (KMG-IV): sequencing the most valuable type-strain genomes for metagenomic binning, comparative biology and taxonomic classification.</title>
        <authorList>
            <person name="Goeker M."/>
        </authorList>
    </citation>
    <scope>NUCLEOTIDE SEQUENCE [LARGE SCALE GENOMIC DNA]</scope>
    <source>
        <strain evidence="2 3">DSM 29780</strain>
    </source>
</reference>
<organism evidence="2 3">
    <name type="scientific">Rhizobium aquaticum</name>
    <dbReference type="NCBI Taxonomy" id="1549636"/>
    <lineage>
        <taxon>Bacteria</taxon>
        <taxon>Pseudomonadati</taxon>
        <taxon>Pseudomonadota</taxon>
        <taxon>Alphaproteobacteria</taxon>
        <taxon>Hyphomicrobiales</taxon>
        <taxon>Rhizobiaceae</taxon>
        <taxon>Rhizobium/Agrobacterium group</taxon>
        <taxon>Rhizobium</taxon>
    </lineage>
</organism>
<dbReference type="InterPro" id="IPR010642">
    <property type="entry name" value="Invasion_prot_B"/>
</dbReference>
<evidence type="ECO:0000256" key="1">
    <source>
        <dbReference type="SAM" id="SignalP"/>
    </source>
</evidence>
<protein>
    <submittedName>
        <fullName evidence="2">Invasion protein IalB</fullName>
    </submittedName>
</protein>
<dbReference type="InterPro" id="IPR038696">
    <property type="entry name" value="IalB_sf"/>
</dbReference>
<accession>A0ABV2ITA8</accession>
<dbReference type="EMBL" id="JBEPMB010000001">
    <property type="protein sequence ID" value="MET3611707.1"/>
    <property type="molecule type" value="Genomic_DNA"/>
</dbReference>
<comment type="caution">
    <text evidence="2">The sequence shown here is derived from an EMBL/GenBank/DDBJ whole genome shotgun (WGS) entry which is preliminary data.</text>
</comment>